<proteinExistence type="predicted"/>
<feature type="signal peptide" evidence="2">
    <location>
        <begin position="1"/>
        <end position="23"/>
    </location>
</feature>
<keyword evidence="4" id="KW-1185">Reference proteome</keyword>
<dbReference type="InterPro" id="IPR029046">
    <property type="entry name" value="LolA/LolB/LppX"/>
</dbReference>
<sequence length="257" mass="27854">MNRLMSGSIAALGCLLLAGAPVAAQEMPGEEEADVPVQAAAVEAVDAMAAHLRTLTGFRVVATTTSDDLLDNGQLVQIAGVTTIAARLPDRLRVTVDNDKQERIYIYDGATVTQYAPTLDYYSVFDAPDTIAATIVAAQQDYGVELPLADLFFWAAPDTPPVELELAYFVGETLIQGNVCRHYAYRVKTADVQLWIRKDGDPLPCRMVIVNTTEDARPQYGATFVWDVDPVLGEGLFGFAPPPGVEEIPQQHVVTDQ</sequence>
<gene>
    <name evidence="3" type="ORF">SAMN02982931_01583</name>
</gene>
<evidence type="ECO:0000256" key="1">
    <source>
        <dbReference type="ARBA" id="ARBA00022729"/>
    </source>
</evidence>
<dbReference type="OrthoDB" id="116979at2"/>
<dbReference type="Proteomes" id="UP000199071">
    <property type="component" value="Unassembled WGS sequence"/>
</dbReference>
<organism evidence="3 4">
    <name type="scientific">Bauldia litoralis</name>
    <dbReference type="NCBI Taxonomy" id="665467"/>
    <lineage>
        <taxon>Bacteria</taxon>
        <taxon>Pseudomonadati</taxon>
        <taxon>Pseudomonadota</taxon>
        <taxon>Alphaproteobacteria</taxon>
        <taxon>Hyphomicrobiales</taxon>
        <taxon>Kaistiaceae</taxon>
        <taxon>Bauldia</taxon>
    </lineage>
</organism>
<dbReference type="Gene3D" id="2.50.20.10">
    <property type="entry name" value="Lipoprotein localisation LolA/LolB/LppX"/>
    <property type="match status" value="1"/>
</dbReference>
<accession>A0A1G6BL39</accession>
<dbReference type="InterPro" id="IPR019207">
    <property type="entry name" value="DUF2092"/>
</dbReference>
<dbReference type="SUPFAM" id="SSF89392">
    <property type="entry name" value="Prokaryotic lipoproteins and lipoprotein localization factors"/>
    <property type="match status" value="1"/>
</dbReference>
<keyword evidence="1 2" id="KW-0732">Signal</keyword>
<feature type="chain" id="PRO_5011672047" description="DUF2092 domain-containing protein" evidence="2">
    <location>
        <begin position="24"/>
        <end position="257"/>
    </location>
</feature>
<dbReference type="EMBL" id="FMXQ01000003">
    <property type="protein sequence ID" value="SDB21328.1"/>
    <property type="molecule type" value="Genomic_DNA"/>
</dbReference>
<dbReference type="AlphaFoldDB" id="A0A1G6BL39"/>
<dbReference type="RefSeq" id="WP_090875873.1">
    <property type="nucleotide sequence ID" value="NZ_FMXQ01000003.1"/>
</dbReference>
<protein>
    <recommendedName>
        <fullName evidence="5">DUF2092 domain-containing protein</fullName>
    </recommendedName>
</protein>
<name>A0A1G6BL39_9HYPH</name>
<evidence type="ECO:0000256" key="2">
    <source>
        <dbReference type="SAM" id="SignalP"/>
    </source>
</evidence>
<evidence type="ECO:0008006" key="5">
    <source>
        <dbReference type="Google" id="ProtNLM"/>
    </source>
</evidence>
<reference evidence="3 4" key="1">
    <citation type="submission" date="2016-10" db="EMBL/GenBank/DDBJ databases">
        <authorList>
            <person name="de Groot N.N."/>
        </authorList>
    </citation>
    <scope>NUCLEOTIDE SEQUENCE [LARGE SCALE GENOMIC DNA]</scope>
    <source>
        <strain evidence="3 4">ATCC 35022</strain>
    </source>
</reference>
<evidence type="ECO:0000313" key="3">
    <source>
        <dbReference type="EMBL" id="SDB21328.1"/>
    </source>
</evidence>
<dbReference type="Pfam" id="PF09865">
    <property type="entry name" value="DUF2092"/>
    <property type="match status" value="1"/>
</dbReference>
<dbReference type="STRING" id="665467.SAMN02982931_01583"/>
<evidence type="ECO:0000313" key="4">
    <source>
        <dbReference type="Proteomes" id="UP000199071"/>
    </source>
</evidence>